<keyword evidence="3" id="KW-1185">Reference proteome</keyword>
<feature type="compositionally biased region" description="Basic and acidic residues" evidence="1">
    <location>
        <begin position="1"/>
        <end position="14"/>
    </location>
</feature>
<dbReference type="CDD" id="cd14688">
    <property type="entry name" value="bZIP_YAP"/>
    <property type="match status" value="1"/>
</dbReference>
<feature type="region of interest" description="Disordered" evidence="1">
    <location>
        <begin position="79"/>
        <end position="125"/>
    </location>
</feature>
<gene>
    <name evidence="2" type="ORF">CORC01_10857</name>
</gene>
<feature type="region of interest" description="Disordered" evidence="1">
    <location>
        <begin position="1"/>
        <end position="32"/>
    </location>
</feature>
<protein>
    <recommendedName>
        <fullName evidence="4">BZIP domain-containing protein</fullName>
    </recommendedName>
</protein>
<accession>A0A1G4AXJ1</accession>
<comment type="caution">
    <text evidence="2">The sequence shown here is derived from an EMBL/GenBank/DDBJ whole genome shotgun (WGS) entry which is preliminary data.</text>
</comment>
<dbReference type="EMBL" id="MJBS01000111">
    <property type="protein sequence ID" value="OHE93836.1"/>
    <property type="molecule type" value="Genomic_DNA"/>
</dbReference>
<dbReference type="STRING" id="1209926.A0A1G4AXJ1"/>
<proteinExistence type="predicted"/>
<evidence type="ECO:0000313" key="3">
    <source>
        <dbReference type="Proteomes" id="UP000176998"/>
    </source>
</evidence>
<dbReference type="Proteomes" id="UP000176998">
    <property type="component" value="Unassembled WGS sequence"/>
</dbReference>
<evidence type="ECO:0008006" key="4">
    <source>
        <dbReference type="Google" id="ProtNLM"/>
    </source>
</evidence>
<reference evidence="2 3" key="1">
    <citation type="submission" date="2016-09" db="EMBL/GenBank/DDBJ databases">
        <authorList>
            <person name="Capua I."/>
            <person name="De Benedictis P."/>
            <person name="Joannis T."/>
            <person name="Lombin L.H."/>
            <person name="Cattoli G."/>
        </authorList>
    </citation>
    <scope>NUCLEOTIDE SEQUENCE [LARGE SCALE GENOMIC DNA]</scope>
    <source>
        <strain evidence="2 3">IMI 309357</strain>
    </source>
</reference>
<name>A0A1G4AXJ1_9PEZI</name>
<dbReference type="GeneID" id="34563994"/>
<organism evidence="2 3">
    <name type="scientific">Colletotrichum orchidophilum</name>
    <dbReference type="NCBI Taxonomy" id="1209926"/>
    <lineage>
        <taxon>Eukaryota</taxon>
        <taxon>Fungi</taxon>
        <taxon>Dikarya</taxon>
        <taxon>Ascomycota</taxon>
        <taxon>Pezizomycotina</taxon>
        <taxon>Sordariomycetes</taxon>
        <taxon>Hypocreomycetidae</taxon>
        <taxon>Glomerellales</taxon>
        <taxon>Glomerellaceae</taxon>
        <taxon>Colletotrichum</taxon>
    </lineage>
</organism>
<evidence type="ECO:0000313" key="2">
    <source>
        <dbReference type="EMBL" id="OHE93836.1"/>
    </source>
</evidence>
<evidence type="ECO:0000256" key="1">
    <source>
        <dbReference type="SAM" id="MobiDB-lite"/>
    </source>
</evidence>
<sequence>MSPTDAEARRRERGVIAQREYRKRHASKVQRLEDENRKLKDAIAEINRTLKGRGHLSDDLKAALSHARGLADISEDDAVEHAGAQDVVEEEEEGPLLDTLARTPTPPSLNRPTLEPQGSSKDFPSGRLSPRLDYGLWLDPDRLIRVLEPPIDIVPYLGPGMHTLAGCIFWSTMNYAVELWDARPSMPAIRALDRVFNHSKHLSDRKYLLSLAQARMDYKNKGYMFRKLSDQFAEQACVELGELVREDYEKGGRPKGFWKTPEEVAGNILGQITTDQAVRLQAVVEGKGTPNDGEMMQGLVSWLSQNHVCFGDGPRWSAICVSVGVGGWIRELMDRDARAEEEAFPESTETPS</sequence>
<feature type="compositionally biased region" description="Polar residues" evidence="1">
    <location>
        <begin position="110"/>
        <end position="122"/>
    </location>
</feature>
<dbReference type="RefSeq" id="XP_022471000.1">
    <property type="nucleotide sequence ID" value="XM_022622484.1"/>
</dbReference>
<dbReference type="AlphaFoldDB" id="A0A1G4AXJ1"/>
<dbReference type="OrthoDB" id="4737775at2759"/>